<protein>
    <recommendedName>
        <fullName evidence="1">non-specific serine/threonine protein kinase</fullName>
        <ecNumber evidence="1">2.7.11.1</ecNumber>
    </recommendedName>
</protein>
<evidence type="ECO:0000256" key="4">
    <source>
        <dbReference type="ARBA" id="ARBA00022741"/>
    </source>
</evidence>
<evidence type="ECO:0000256" key="2">
    <source>
        <dbReference type="ARBA" id="ARBA00022527"/>
    </source>
</evidence>
<dbReference type="InterPro" id="IPR000719">
    <property type="entry name" value="Prot_kinase_dom"/>
</dbReference>
<name>A0ABR3VM87_HUMIN</name>
<dbReference type="EMBL" id="JAZGSY010000034">
    <property type="protein sequence ID" value="KAL1842717.1"/>
    <property type="molecule type" value="Genomic_DNA"/>
</dbReference>
<dbReference type="EC" id="2.7.11.1" evidence="1"/>
<dbReference type="Proteomes" id="UP001583172">
    <property type="component" value="Unassembled WGS sequence"/>
</dbReference>
<dbReference type="Pfam" id="PF12330">
    <property type="entry name" value="Haspin_kinase"/>
    <property type="match status" value="1"/>
</dbReference>
<accession>A0ABR3VM87</accession>
<dbReference type="InterPro" id="IPR024604">
    <property type="entry name" value="GSG2_C"/>
</dbReference>
<keyword evidence="4" id="KW-0547">Nucleotide-binding</keyword>
<evidence type="ECO:0000313" key="12">
    <source>
        <dbReference type="Proteomes" id="UP001583172"/>
    </source>
</evidence>
<evidence type="ECO:0000256" key="6">
    <source>
        <dbReference type="ARBA" id="ARBA00022840"/>
    </source>
</evidence>
<evidence type="ECO:0000256" key="3">
    <source>
        <dbReference type="ARBA" id="ARBA00022679"/>
    </source>
</evidence>
<dbReference type="PANTHER" id="PTHR24419:SF18">
    <property type="entry name" value="SERINE_THREONINE-PROTEIN KINASE HASPIN"/>
    <property type="match status" value="1"/>
</dbReference>
<evidence type="ECO:0000256" key="5">
    <source>
        <dbReference type="ARBA" id="ARBA00022777"/>
    </source>
</evidence>
<feature type="region of interest" description="Disordered" evidence="9">
    <location>
        <begin position="86"/>
        <end position="115"/>
    </location>
</feature>
<dbReference type="PROSITE" id="PS50011">
    <property type="entry name" value="PROTEIN_KINASE_DOM"/>
    <property type="match status" value="1"/>
</dbReference>
<comment type="caution">
    <text evidence="11">The sequence shown here is derived from an EMBL/GenBank/DDBJ whole genome shotgun (WGS) entry which is preliminary data.</text>
</comment>
<proteinExistence type="predicted"/>
<sequence>MSRTTTVRKYGKKSRKPRAEALFAELPPTPVKSPQPRHLLVDLAGSDCDTASKRDSGVEFQEQPQACAGVDEISKLLDAVTLDQAPAQDSTIDDSSLRSPTSRRRRSEHGSSPRPFSKVLLDDLEELTWEELLADCAKIEKIGEASYAEVYRVTAPDGATSVLKAVRLEGHPIKAQMAAQVRSGLVDEEPHCADEVAGELQMAEWLADIPGFLVYKGRYLVRGKATKDLITAHQTFHRREKRRDPDRLQWYPSPTRYLDNTEFLVMEVADAGKPLEGFEVKTIDQVWDILLLTALALARGEDVLEFEHRDLHEGNICVKQARQTTPRPPGILRRLGFSGVEVTLLDYGLSRVACPDAPLPDSTTPRVIALDLEQDLSLFQSTHAPHATVYRQMRSFLMHGDPMAALDPAEHTTAYPEVLEPDTGGSGGKLTWTAYEPYTNVLWLAHLYETLTTAPVLTAMQRNMTTSICGLL</sequence>
<organism evidence="11 12">
    <name type="scientific">Humicola insolens</name>
    <name type="common">Soft-rot fungus</name>
    <dbReference type="NCBI Taxonomy" id="85995"/>
    <lineage>
        <taxon>Eukaryota</taxon>
        <taxon>Fungi</taxon>
        <taxon>Dikarya</taxon>
        <taxon>Ascomycota</taxon>
        <taxon>Pezizomycotina</taxon>
        <taxon>Sordariomycetes</taxon>
        <taxon>Sordariomycetidae</taxon>
        <taxon>Sordariales</taxon>
        <taxon>Chaetomiaceae</taxon>
        <taxon>Mycothermus</taxon>
    </lineage>
</organism>
<comment type="catalytic activity">
    <reaction evidence="7">
        <text>L-threonyl-[protein] + ATP = O-phospho-L-threonyl-[protein] + ADP + H(+)</text>
        <dbReference type="Rhea" id="RHEA:46608"/>
        <dbReference type="Rhea" id="RHEA-COMP:11060"/>
        <dbReference type="Rhea" id="RHEA-COMP:11605"/>
        <dbReference type="ChEBI" id="CHEBI:15378"/>
        <dbReference type="ChEBI" id="CHEBI:30013"/>
        <dbReference type="ChEBI" id="CHEBI:30616"/>
        <dbReference type="ChEBI" id="CHEBI:61977"/>
        <dbReference type="ChEBI" id="CHEBI:456216"/>
        <dbReference type="EC" id="2.7.11.1"/>
    </reaction>
</comment>
<keyword evidence="5" id="KW-0418">Kinase</keyword>
<feature type="region of interest" description="Disordered" evidence="9">
    <location>
        <begin position="1"/>
        <end position="20"/>
    </location>
</feature>
<dbReference type="Gene3D" id="1.10.510.10">
    <property type="entry name" value="Transferase(Phosphotransferase) domain 1"/>
    <property type="match status" value="1"/>
</dbReference>
<keyword evidence="6" id="KW-0067">ATP-binding</keyword>
<evidence type="ECO:0000256" key="9">
    <source>
        <dbReference type="SAM" id="MobiDB-lite"/>
    </source>
</evidence>
<evidence type="ECO:0000256" key="7">
    <source>
        <dbReference type="ARBA" id="ARBA00047899"/>
    </source>
</evidence>
<keyword evidence="3" id="KW-0808">Transferase</keyword>
<comment type="catalytic activity">
    <reaction evidence="8">
        <text>L-seryl-[protein] + ATP = O-phospho-L-seryl-[protein] + ADP + H(+)</text>
        <dbReference type="Rhea" id="RHEA:17989"/>
        <dbReference type="Rhea" id="RHEA-COMP:9863"/>
        <dbReference type="Rhea" id="RHEA-COMP:11604"/>
        <dbReference type="ChEBI" id="CHEBI:15378"/>
        <dbReference type="ChEBI" id="CHEBI:29999"/>
        <dbReference type="ChEBI" id="CHEBI:30616"/>
        <dbReference type="ChEBI" id="CHEBI:83421"/>
        <dbReference type="ChEBI" id="CHEBI:456216"/>
        <dbReference type="EC" id="2.7.11.1"/>
    </reaction>
</comment>
<evidence type="ECO:0000256" key="1">
    <source>
        <dbReference type="ARBA" id="ARBA00012513"/>
    </source>
</evidence>
<gene>
    <name evidence="11" type="ORF">VTJ49DRAFT_4355</name>
</gene>
<dbReference type="SMART" id="SM01331">
    <property type="entry name" value="DUF3635"/>
    <property type="match status" value="1"/>
</dbReference>
<keyword evidence="2" id="KW-0723">Serine/threonine-protein kinase</keyword>
<dbReference type="InterPro" id="IPR011009">
    <property type="entry name" value="Kinase-like_dom_sf"/>
</dbReference>
<keyword evidence="12" id="KW-1185">Reference proteome</keyword>
<evidence type="ECO:0000313" key="11">
    <source>
        <dbReference type="EMBL" id="KAL1842717.1"/>
    </source>
</evidence>
<evidence type="ECO:0000259" key="10">
    <source>
        <dbReference type="PROSITE" id="PS50011"/>
    </source>
</evidence>
<evidence type="ECO:0000256" key="8">
    <source>
        <dbReference type="ARBA" id="ARBA00048679"/>
    </source>
</evidence>
<dbReference type="Gene3D" id="3.30.200.20">
    <property type="entry name" value="Phosphorylase Kinase, domain 1"/>
    <property type="match status" value="1"/>
</dbReference>
<feature type="domain" description="Protein kinase" evidence="10">
    <location>
        <begin position="136"/>
        <end position="472"/>
    </location>
</feature>
<reference evidence="11 12" key="1">
    <citation type="journal article" date="2024" name="Commun. Biol.">
        <title>Comparative genomic analysis of thermophilic fungi reveals convergent evolutionary adaptations and gene losses.</title>
        <authorList>
            <person name="Steindorff A.S."/>
            <person name="Aguilar-Pontes M.V."/>
            <person name="Robinson A.J."/>
            <person name="Andreopoulos B."/>
            <person name="LaButti K."/>
            <person name="Kuo A."/>
            <person name="Mondo S."/>
            <person name="Riley R."/>
            <person name="Otillar R."/>
            <person name="Haridas S."/>
            <person name="Lipzen A."/>
            <person name="Grimwood J."/>
            <person name="Schmutz J."/>
            <person name="Clum A."/>
            <person name="Reid I.D."/>
            <person name="Moisan M.C."/>
            <person name="Butler G."/>
            <person name="Nguyen T.T.M."/>
            <person name="Dewar K."/>
            <person name="Conant G."/>
            <person name="Drula E."/>
            <person name="Henrissat B."/>
            <person name="Hansel C."/>
            <person name="Singer S."/>
            <person name="Hutchinson M.I."/>
            <person name="de Vries R.P."/>
            <person name="Natvig D.O."/>
            <person name="Powell A.J."/>
            <person name="Tsang A."/>
            <person name="Grigoriev I.V."/>
        </authorList>
    </citation>
    <scope>NUCLEOTIDE SEQUENCE [LARGE SCALE GENOMIC DNA]</scope>
    <source>
        <strain evidence="11 12">CBS 620.91</strain>
    </source>
</reference>
<dbReference type="PANTHER" id="PTHR24419">
    <property type="entry name" value="INTERLEUKIN-1 RECEPTOR-ASSOCIATED KINASE"/>
    <property type="match status" value="1"/>
</dbReference>
<dbReference type="SUPFAM" id="SSF56112">
    <property type="entry name" value="Protein kinase-like (PK-like)"/>
    <property type="match status" value="1"/>
</dbReference>